<organism evidence="1 2">
    <name type="scientific">Paraburkholderia tagetis</name>
    <dbReference type="NCBI Taxonomy" id="2913261"/>
    <lineage>
        <taxon>Bacteria</taxon>
        <taxon>Pseudomonadati</taxon>
        <taxon>Pseudomonadota</taxon>
        <taxon>Betaproteobacteria</taxon>
        <taxon>Burkholderiales</taxon>
        <taxon>Burkholderiaceae</taxon>
        <taxon>Paraburkholderia</taxon>
    </lineage>
</organism>
<reference evidence="1" key="1">
    <citation type="submission" date="2022-01" db="EMBL/GenBank/DDBJ databases">
        <title>Genome sequence and assembly of Parabukholderia sp. RG36.</title>
        <authorList>
            <person name="Chhetri G."/>
        </authorList>
    </citation>
    <scope>NUCLEOTIDE SEQUENCE</scope>
    <source>
        <strain evidence="1">RG36</strain>
    </source>
</reference>
<dbReference type="Proteomes" id="UP001139308">
    <property type="component" value="Unassembled WGS sequence"/>
</dbReference>
<name>A0A9X1UPF2_9BURK</name>
<dbReference type="AlphaFoldDB" id="A0A9X1UPF2"/>
<accession>A0A9X1UPF2</accession>
<sequence>MRIVVLWQLLLPLTAGILDVKISTGQADRYADFVVLFANIPSTVLGTIVDRLGCMTWVTSATMTPA</sequence>
<proteinExistence type="predicted"/>
<dbReference type="RefSeq" id="WP_238469029.1">
    <property type="nucleotide sequence ID" value="NZ_JAKLJA010000093.1"/>
</dbReference>
<evidence type="ECO:0000313" key="1">
    <source>
        <dbReference type="EMBL" id="MCG5079063.1"/>
    </source>
</evidence>
<protein>
    <submittedName>
        <fullName evidence="1">Uncharacterized protein</fullName>
    </submittedName>
</protein>
<keyword evidence="2" id="KW-1185">Reference proteome</keyword>
<evidence type="ECO:0000313" key="2">
    <source>
        <dbReference type="Proteomes" id="UP001139308"/>
    </source>
</evidence>
<dbReference type="EMBL" id="JAKLJA010000093">
    <property type="protein sequence ID" value="MCG5079063.1"/>
    <property type="molecule type" value="Genomic_DNA"/>
</dbReference>
<gene>
    <name evidence="1" type="ORF">L5014_38130</name>
</gene>
<comment type="caution">
    <text evidence="1">The sequence shown here is derived from an EMBL/GenBank/DDBJ whole genome shotgun (WGS) entry which is preliminary data.</text>
</comment>